<comment type="similarity">
    <text evidence="1">Belongs to the peptidase C48 family.</text>
</comment>
<reference evidence="6" key="1">
    <citation type="journal article" date="2003" name="Science">
        <title>In-depth view of structure, activity, and evolution of rice chromosome 10.</title>
        <authorList>
            <consortium name="Rice Chromosome 10 Sequencing Consortium"/>
        </authorList>
    </citation>
    <scope>NUCLEOTIDE SEQUENCE [LARGE SCALE GENOMIC DNA]</scope>
</reference>
<keyword evidence="3" id="KW-0378">Hydrolase</keyword>
<dbReference type="GO" id="GO:0008234">
    <property type="term" value="F:cysteine-type peptidase activity"/>
    <property type="evidence" value="ECO:0007669"/>
    <property type="project" value="UniProtKB-KW"/>
</dbReference>
<dbReference type="GO" id="GO:0006508">
    <property type="term" value="P:proteolysis"/>
    <property type="evidence" value="ECO:0007669"/>
    <property type="project" value="UniProtKB-KW"/>
</dbReference>
<gene>
    <name evidence="6" type="ordered locus">LOC_Os10g24954</name>
</gene>
<reference evidence="6" key="2">
    <citation type="submission" date="2003-05" db="EMBL/GenBank/DDBJ databases">
        <authorList>
            <person name="Buell C.R."/>
            <person name="Wing R.A."/>
            <person name="McCombie W.R."/>
            <person name="Messing J."/>
            <person name="Yuan Q."/>
            <person name="Ouyang S."/>
        </authorList>
    </citation>
    <scope>NUCLEOTIDE SEQUENCE</scope>
</reference>
<dbReference type="CDD" id="cd04480">
    <property type="entry name" value="RPA1_DBD_A_like"/>
    <property type="match status" value="1"/>
</dbReference>
<feature type="domain" description="Ubiquitin-like protease family profile" evidence="5">
    <location>
        <begin position="533"/>
        <end position="711"/>
    </location>
</feature>
<evidence type="ECO:0000256" key="1">
    <source>
        <dbReference type="ARBA" id="ARBA00005234"/>
    </source>
</evidence>
<keyword evidence="4" id="KW-0788">Thiol protease</keyword>
<dbReference type="SUPFAM" id="SSF54001">
    <property type="entry name" value="Cysteine proteinases"/>
    <property type="match status" value="1"/>
</dbReference>
<keyword evidence="2 6" id="KW-0645">Protease</keyword>
<dbReference type="InterPro" id="IPR038765">
    <property type="entry name" value="Papain-like_cys_pep_sf"/>
</dbReference>
<dbReference type="Pfam" id="PF02721">
    <property type="entry name" value="DUF223"/>
    <property type="match status" value="1"/>
</dbReference>
<dbReference type="Pfam" id="PF02902">
    <property type="entry name" value="Peptidase_C48"/>
    <property type="match status" value="1"/>
</dbReference>
<dbReference type="AlphaFoldDB" id="Q109R5"/>
<evidence type="ECO:0000313" key="6">
    <source>
        <dbReference type="EMBL" id="ABG66056.1"/>
    </source>
</evidence>
<reference evidence="6" key="3">
    <citation type="submission" date="2006-07" db="EMBL/GenBank/DDBJ databases">
        <authorList>
            <person name="Buell R."/>
        </authorList>
    </citation>
    <scope>NUCLEOTIDE SEQUENCE</scope>
</reference>
<evidence type="ECO:0000259" key="5">
    <source>
        <dbReference type="PROSITE" id="PS50600"/>
    </source>
</evidence>
<evidence type="ECO:0000256" key="3">
    <source>
        <dbReference type="ARBA" id="ARBA00022801"/>
    </source>
</evidence>
<accession>Q109R5</accession>
<name>Q109R5_ORYSJ</name>
<dbReference type="EMBL" id="DP000086">
    <property type="protein sequence ID" value="ABG66056.1"/>
    <property type="molecule type" value="Genomic_DNA"/>
</dbReference>
<dbReference type="Gene3D" id="3.40.395.10">
    <property type="entry name" value="Adenoviral Proteinase, Chain A"/>
    <property type="match status" value="1"/>
</dbReference>
<evidence type="ECO:0000256" key="4">
    <source>
        <dbReference type="ARBA" id="ARBA00022807"/>
    </source>
</evidence>
<organism evidence="6">
    <name type="scientific">Oryza sativa subsp. japonica</name>
    <name type="common">Rice</name>
    <dbReference type="NCBI Taxonomy" id="39947"/>
    <lineage>
        <taxon>Eukaryota</taxon>
        <taxon>Viridiplantae</taxon>
        <taxon>Streptophyta</taxon>
        <taxon>Embryophyta</taxon>
        <taxon>Tracheophyta</taxon>
        <taxon>Spermatophyta</taxon>
        <taxon>Magnoliopsida</taxon>
        <taxon>Liliopsida</taxon>
        <taxon>Poales</taxon>
        <taxon>Poaceae</taxon>
        <taxon>BOP clade</taxon>
        <taxon>Oryzoideae</taxon>
        <taxon>Oryzeae</taxon>
        <taxon>Oryzinae</taxon>
        <taxon>Oryza</taxon>
        <taxon>Oryza sativa</taxon>
    </lineage>
</organism>
<sequence length="984" mass="114499">MENAVVVQPWRIVRFHDIQMDHIHWKWWIVRARVIKKGHLQENYYGDLQIRLILIDELGTKMEAIVYRRQAEHFNQLLRCGSVYDFYNVGFDPTEMIVHLRFKIRSQFCMILNNVTTTRTPHDVIGLVVHVGDIEFRSLYLRQTPTRIIALVNPRLQIIFVRVWDQQLTRNLTRWRSARTHFDCFVATLTRVDRRADELSTTYESDIIFNPDSASANEFNVLRQALAVSPSNVQEQERIFHMFVILLLFVILCKNFYIKFSSVEFDEIKMEHVFRTCWKQNKFGAQYIRFILKDTTDTRMEALAYDQQADRFNGTIQSGLVYNFTNVGFQPTDVPTYANLTMQAKFCMILTPKTALRKPRFVDFSAIFTDAISDDMFIDVVGVLIYVGEIHHHQLYGQSLPTRDIALVNRRVVASTCIIVLLHVCYMSQEIRYSNRYPCLISCGTQVNQDAIHADMITTPPSKKAKNSESEEHGVSKVSMPNIDVPSNLIRSMFGQTYKYLPQDYELTNEDVMAIFLIEDSAENCTLVDMGHFYNKKRHLTCLLSGDKFLNDDVISAYIHCLSEQANNDKKVKYENPFLSDMLKAAGVNGVNEDEDNFITKIVKNYLHHELIFIPINMKDNHWYLAVVNIEKKQIQVLDSMCMTFNRADLANTLQRLQYHLNIIGRQQDLPSHKWGDLNVIKWPIIEQLKERIQEDSSSCGLFMLKLMENWTGESLSRSITQEDITLFRSKLASVLLRWKTNKAVMTTGEQIEDTKDSDDDVVILVSKMSKQELISGLLHYIQQINCAEAMEKIWVQSSRPHYISLSLKQLQTILKKDEPLESDCFNMAIRKFMYEKIEMIHKTKQAISNHCLDLQFWSATGFGKVPVHHDNINLAETVGSWSEIHYKLSQCKAILIPVRHARSFIVLVVDQESQTLYVLDPNPLMPEYKNNPNMRYTRKLITICDHFNKAMRKACPGSRWNEDINLWRQVIVNNPVYSRMVTS</sequence>
<dbReference type="PANTHER" id="PTHR12606">
    <property type="entry name" value="SENTRIN/SUMO-SPECIFIC PROTEASE"/>
    <property type="match status" value="1"/>
</dbReference>
<dbReference type="PANTHER" id="PTHR12606:SF155">
    <property type="entry name" value="OS04G0316900 PROTEIN"/>
    <property type="match status" value="1"/>
</dbReference>
<dbReference type="InterPro" id="IPR003653">
    <property type="entry name" value="Peptidase_C48_C"/>
</dbReference>
<dbReference type="InterPro" id="IPR003871">
    <property type="entry name" value="RFA1B/D_OB_1st"/>
</dbReference>
<proteinExistence type="inferred from homology"/>
<dbReference type="InterPro" id="IPR012340">
    <property type="entry name" value="NA-bd_OB-fold"/>
</dbReference>
<dbReference type="Gene3D" id="2.40.50.140">
    <property type="entry name" value="Nucleic acid-binding proteins"/>
    <property type="match status" value="2"/>
</dbReference>
<dbReference type="PROSITE" id="PS50600">
    <property type="entry name" value="ULP_PROTEASE"/>
    <property type="match status" value="1"/>
</dbReference>
<evidence type="ECO:0000256" key="2">
    <source>
        <dbReference type="ARBA" id="ARBA00022670"/>
    </source>
</evidence>
<dbReference type="SUPFAM" id="SSF50249">
    <property type="entry name" value="Nucleic acid-binding proteins"/>
    <property type="match status" value="1"/>
</dbReference>
<protein>
    <submittedName>
        <fullName evidence="6">Ulp1 protease family, C-terminal catalytic domain containing protein</fullName>
    </submittedName>
</protein>